<sequence>MTELTKQLTKQLILHQNDTVIKDLKADQWFTGRQVSADVTRLRQHFINLKLTKGDLALVCLDNSAVYPVLTQAIWEMGMIEHPVAATTPIAQLQSEFNEHDYAVVIVKHELADQIVNDSVLEKTAIRLETDSNLTVFINTSLVADRMIQNPTEPGEDDLALILNTSGTTGKPKRVGLTHKILNNAAHHDIDSHRLTEDDTTMIIMPMFHINAQVISTLSTRLSGGKIVIAQKFSASRFWQQVSDNHVTWVSVVPTIISILLINDKANLIYSQLRDQINLRFVRSSSFSLPENKFMAFQDQFDTQILEGYGMTETSSQCTLNPFDAQKIGSAGKAFGTDLAILVNGQYETSDTQIGEIVVRGDHVISEYMDPQPASFQDGWFLTGDLGYLDEDGYLFVKGRSKDMINRGGEKVAPAEVQSILSQLPFIEEIAVIGMPDDLYGEAVTAVIKPKDFGGNRDDMRQQLLDYAGYNLAKFEQPTQVYFVDDFPRNPTGKILRPKLKDELLSVSAGK</sequence>
<dbReference type="OrthoDB" id="9762242at2"/>
<evidence type="ECO:0000256" key="1">
    <source>
        <dbReference type="ARBA" id="ARBA00006432"/>
    </source>
</evidence>
<name>A0A0R2AIV6_9LACO</name>
<feature type="domain" description="AMP-binding enzyme C-terminal" evidence="4">
    <location>
        <begin position="416"/>
        <end position="494"/>
    </location>
</feature>
<dbReference type="AlphaFoldDB" id="A0A0R2AIV6"/>
<dbReference type="PANTHER" id="PTHR43201">
    <property type="entry name" value="ACYL-COA SYNTHETASE"/>
    <property type="match status" value="1"/>
</dbReference>
<gene>
    <name evidence="5" type="ORF">FC26_GL001243</name>
</gene>
<proteinExistence type="inferred from homology"/>
<dbReference type="GO" id="GO:0006631">
    <property type="term" value="P:fatty acid metabolic process"/>
    <property type="evidence" value="ECO:0007669"/>
    <property type="project" value="TreeGrafter"/>
</dbReference>
<protein>
    <submittedName>
        <fullName evidence="5">Acyl-CoA synthetase family protein</fullName>
    </submittedName>
</protein>
<keyword evidence="6" id="KW-1185">Reference proteome</keyword>
<dbReference type="InterPro" id="IPR025110">
    <property type="entry name" value="AMP-bd_C"/>
</dbReference>
<keyword evidence="2" id="KW-0436">Ligase</keyword>
<comment type="caution">
    <text evidence="5">The sequence shown here is derived from an EMBL/GenBank/DDBJ whole genome shotgun (WGS) entry which is preliminary data.</text>
</comment>
<dbReference type="RefSeq" id="WP_057777067.1">
    <property type="nucleotide sequence ID" value="NZ_AYYY01000001.1"/>
</dbReference>
<dbReference type="InterPro" id="IPR045851">
    <property type="entry name" value="AMP-bd_C_sf"/>
</dbReference>
<dbReference type="Pfam" id="PF00501">
    <property type="entry name" value="AMP-binding"/>
    <property type="match status" value="1"/>
</dbReference>
<evidence type="ECO:0000256" key="2">
    <source>
        <dbReference type="ARBA" id="ARBA00022598"/>
    </source>
</evidence>
<dbReference type="PATRIC" id="fig|1423813.3.peg.1265"/>
<comment type="similarity">
    <text evidence="1">Belongs to the ATP-dependent AMP-binding enzyme family.</text>
</comment>
<dbReference type="Pfam" id="PF13193">
    <property type="entry name" value="AMP-binding_C"/>
    <property type="match status" value="1"/>
</dbReference>
<dbReference type="Gene3D" id="3.30.300.30">
    <property type="match status" value="1"/>
</dbReference>
<dbReference type="Proteomes" id="UP000051733">
    <property type="component" value="Unassembled WGS sequence"/>
</dbReference>
<dbReference type="PROSITE" id="PS00455">
    <property type="entry name" value="AMP_BINDING"/>
    <property type="match status" value="1"/>
</dbReference>
<dbReference type="STRING" id="1423813.FC26_GL001243"/>
<accession>A0A0R2AIV6</accession>
<feature type="domain" description="AMP-dependent synthetase/ligase" evidence="3">
    <location>
        <begin position="15"/>
        <end position="368"/>
    </location>
</feature>
<dbReference type="GO" id="GO:0031956">
    <property type="term" value="F:medium-chain fatty acid-CoA ligase activity"/>
    <property type="evidence" value="ECO:0007669"/>
    <property type="project" value="TreeGrafter"/>
</dbReference>
<organism evidence="5 6">
    <name type="scientific">Paucilactobacillus vaccinostercus DSM 20634</name>
    <dbReference type="NCBI Taxonomy" id="1423813"/>
    <lineage>
        <taxon>Bacteria</taxon>
        <taxon>Bacillati</taxon>
        <taxon>Bacillota</taxon>
        <taxon>Bacilli</taxon>
        <taxon>Lactobacillales</taxon>
        <taxon>Lactobacillaceae</taxon>
        <taxon>Paucilactobacillus</taxon>
    </lineage>
</organism>
<dbReference type="InterPro" id="IPR042099">
    <property type="entry name" value="ANL_N_sf"/>
</dbReference>
<dbReference type="InterPro" id="IPR000873">
    <property type="entry name" value="AMP-dep_synth/lig_dom"/>
</dbReference>
<evidence type="ECO:0000313" key="5">
    <source>
        <dbReference type="EMBL" id="KRM62812.1"/>
    </source>
</evidence>
<evidence type="ECO:0000259" key="3">
    <source>
        <dbReference type="Pfam" id="PF00501"/>
    </source>
</evidence>
<evidence type="ECO:0000313" key="6">
    <source>
        <dbReference type="Proteomes" id="UP000051733"/>
    </source>
</evidence>
<reference evidence="5 6" key="1">
    <citation type="journal article" date="2015" name="Genome Announc.">
        <title>Expanding the biotechnology potential of lactobacilli through comparative genomics of 213 strains and associated genera.</title>
        <authorList>
            <person name="Sun Z."/>
            <person name="Harris H.M."/>
            <person name="McCann A."/>
            <person name="Guo C."/>
            <person name="Argimon S."/>
            <person name="Zhang W."/>
            <person name="Yang X."/>
            <person name="Jeffery I.B."/>
            <person name="Cooney J.C."/>
            <person name="Kagawa T.F."/>
            <person name="Liu W."/>
            <person name="Song Y."/>
            <person name="Salvetti E."/>
            <person name="Wrobel A."/>
            <person name="Rasinkangas P."/>
            <person name="Parkhill J."/>
            <person name="Rea M.C."/>
            <person name="O'Sullivan O."/>
            <person name="Ritari J."/>
            <person name="Douillard F.P."/>
            <person name="Paul Ross R."/>
            <person name="Yang R."/>
            <person name="Briner A.E."/>
            <person name="Felis G.E."/>
            <person name="de Vos W.M."/>
            <person name="Barrangou R."/>
            <person name="Klaenhammer T.R."/>
            <person name="Caufield P.W."/>
            <person name="Cui Y."/>
            <person name="Zhang H."/>
            <person name="O'Toole P.W."/>
        </authorList>
    </citation>
    <scope>NUCLEOTIDE SEQUENCE [LARGE SCALE GENOMIC DNA]</scope>
    <source>
        <strain evidence="5 6">DSM 20634</strain>
    </source>
</reference>
<dbReference type="PANTHER" id="PTHR43201:SF5">
    <property type="entry name" value="MEDIUM-CHAIN ACYL-COA LIGASE ACSF2, MITOCHONDRIAL"/>
    <property type="match status" value="1"/>
</dbReference>
<dbReference type="InterPro" id="IPR020845">
    <property type="entry name" value="AMP-binding_CS"/>
</dbReference>
<dbReference type="SUPFAM" id="SSF56801">
    <property type="entry name" value="Acetyl-CoA synthetase-like"/>
    <property type="match status" value="1"/>
</dbReference>
<dbReference type="EMBL" id="AYYY01000001">
    <property type="protein sequence ID" value="KRM62812.1"/>
    <property type="molecule type" value="Genomic_DNA"/>
</dbReference>
<dbReference type="Gene3D" id="3.40.50.12780">
    <property type="entry name" value="N-terminal domain of ligase-like"/>
    <property type="match status" value="1"/>
</dbReference>
<evidence type="ECO:0000259" key="4">
    <source>
        <dbReference type="Pfam" id="PF13193"/>
    </source>
</evidence>